<feature type="region of interest" description="Disordered" evidence="1">
    <location>
        <begin position="30"/>
        <end position="93"/>
    </location>
</feature>
<evidence type="ECO:0000256" key="1">
    <source>
        <dbReference type="SAM" id="MobiDB-lite"/>
    </source>
</evidence>
<sequence length="191" mass="21619">MEPKLVALRAIHLRVLEKISHSRPFFELNEGELDDATPTENGSSVQTTVPTHPTGMDSYRTFNALLAPTPPTQSTQADPRNGEPTLKKKHEDPARVRVLQDLRGRVTHVRADWNTEKMLFSCMFCVSFKHKTKECDIYGTISKRKLRMAELGICSTCGRGHTGTCRFKSSLQCEICQAFHLTYLCTNTFEE</sequence>
<protein>
    <submittedName>
        <fullName evidence="2">Uncharacterized protein</fullName>
    </submittedName>
</protein>
<dbReference type="Proteomes" id="UP000005237">
    <property type="component" value="Unassembled WGS sequence"/>
</dbReference>
<evidence type="ECO:0000313" key="3">
    <source>
        <dbReference type="Proteomes" id="UP000005237"/>
    </source>
</evidence>
<feature type="compositionally biased region" description="Polar residues" evidence="1">
    <location>
        <begin position="38"/>
        <end position="51"/>
    </location>
</feature>
<keyword evidence="3" id="KW-1185">Reference proteome</keyword>
<proteinExistence type="predicted"/>
<dbReference type="EnsemblMetazoa" id="CJA40138d.1">
    <property type="protein sequence ID" value="CJA40138d.1"/>
    <property type="gene ID" value="WBGene00215986"/>
</dbReference>
<reference evidence="2" key="2">
    <citation type="submission" date="2022-06" db="UniProtKB">
        <authorList>
            <consortium name="EnsemblMetazoa"/>
        </authorList>
    </citation>
    <scope>IDENTIFICATION</scope>
    <source>
        <strain evidence="2">DF5081</strain>
    </source>
</reference>
<name>A0A8R1EMP3_CAEJA</name>
<accession>A0A8R1EMP3</accession>
<evidence type="ECO:0000313" key="2">
    <source>
        <dbReference type="EnsemblMetazoa" id="CJA40138d.1"/>
    </source>
</evidence>
<reference evidence="3" key="1">
    <citation type="submission" date="2010-08" db="EMBL/GenBank/DDBJ databases">
        <authorList>
            <consortium name="Caenorhabditis japonica Sequencing Consortium"/>
            <person name="Wilson R.K."/>
        </authorList>
    </citation>
    <scope>NUCLEOTIDE SEQUENCE [LARGE SCALE GENOMIC DNA]</scope>
    <source>
        <strain evidence="3">DF5081</strain>
    </source>
</reference>
<dbReference type="AlphaFoldDB" id="A0A8R1EMP3"/>
<organism evidence="2 3">
    <name type="scientific">Caenorhabditis japonica</name>
    <dbReference type="NCBI Taxonomy" id="281687"/>
    <lineage>
        <taxon>Eukaryota</taxon>
        <taxon>Metazoa</taxon>
        <taxon>Ecdysozoa</taxon>
        <taxon>Nematoda</taxon>
        <taxon>Chromadorea</taxon>
        <taxon>Rhabditida</taxon>
        <taxon>Rhabditina</taxon>
        <taxon>Rhabditomorpha</taxon>
        <taxon>Rhabditoidea</taxon>
        <taxon>Rhabditidae</taxon>
        <taxon>Peloderinae</taxon>
        <taxon>Caenorhabditis</taxon>
    </lineage>
</organism>